<gene>
    <name evidence="3" type="ORF">Pan189_31180</name>
</gene>
<accession>A0A517R4D1</accession>
<dbReference type="InterPro" id="IPR045584">
    <property type="entry name" value="Pilin-like"/>
</dbReference>
<dbReference type="EMBL" id="CP036268">
    <property type="protein sequence ID" value="QDT38721.1"/>
    <property type="molecule type" value="Genomic_DNA"/>
</dbReference>
<dbReference type="SUPFAM" id="SSF54523">
    <property type="entry name" value="Pili subunits"/>
    <property type="match status" value="1"/>
</dbReference>
<sequence>MRPTDPRKRGFTLIELLAVIAVIAILIALLLPAVQQAREAARRSDCSNRMKQLGLALHNYHDTFQSLMAGSHDRVPRPGGGTTALSYNWGVLALPFIEQGALRRRIDISQRISNGSNKSNLQYQRWPVFSCPTNPYAHLYAKRDGTNFGYMGGVQAQCYVACVGRMNVNGGATHDCSSKGTYCLGPDGNLRQKVGIMGPWDFQNATQTWKGVPPTKFRQVTDGLSNTFMLGEKNNESYHNGALFWNQAGIARTSLKLNSPSMVLPAASSERSQGGFSSHHQGGAFFTLADGSVRFMSETVDFLLYNSLGDIADGRTVGKF</sequence>
<keyword evidence="1" id="KW-0472">Membrane</keyword>
<dbReference type="KEGG" id="svp:Pan189_31180"/>
<protein>
    <submittedName>
        <fullName evidence="3">Putative major pilin subunit</fullName>
    </submittedName>
</protein>
<evidence type="ECO:0000313" key="3">
    <source>
        <dbReference type="EMBL" id="QDT38721.1"/>
    </source>
</evidence>
<keyword evidence="1" id="KW-0812">Transmembrane</keyword>
<evidence type="ECO:0000259" key="2">
    <source>
        <dbReference type="Pfam" id="PF07596"/>
    </source>
</evidence>
<dbReference type="Pfam" id="PF07596">
    <property type="entry name" value="SBP_bac_10"/>
    <property type="match status" value="1"/>
</dbReference>
<dbReference type="OrthoDB" id="276576at2"/>
<dbReference type="RefSeq" id="WP_145364802.1">
    <property type="nucleotide sequence ID" value="NZ_CP036268.1"/>
</dbReference>
<dbReference type="PANTHER" id="PTHR30093:SF2">
    <property type="entry name" value="TYPE II SECRETION SYSTEM PROTEIN H"/>
    <property type="match status" value="1"/>
</dbReference>
<feature type="transmembrane region" description="Helical" evidence="1">
    <location>
        <begin position="12"/>
        <end position="34"/>
    </location>
</feature>
<organism evidence="3 4">
    <name type="scientific">Stratiformator vulcanicus</name>
    <dbReference type="NCBI Taxonomy" id="2527980"/>
    <lineage>
        <taxon>Bacteria</taxon>
        <taxon>Pseudomonadati</taxon>
        <taxon>Planctomycetota</taxon>
        <taxon>Planctomycetia</taxon>
        <taxon>Planctomycetales</taxon>
        <taxon>Planctomycetaceae</taxon>
        <taxon>Stratiformator</taxon>
    </lineage>
</organism>
<proteinExistence type="predicted"/>
<dbReference type="InterPro" id="IPR027558">
    <property type="entry name" value="Pre_pil_HX9DG_C"/>
</dbReference>
<dbReference type="Proteomes" id="UP000317318">
    <property type="component" value="Chromosome"/>
</dbReference>
<dbReference type="PANTHER" id="PTHR30093">
    <property type="entry name" value="GENERAL SECRETION PATHWAY PROTEIN G"/>
    <property type="match status" value="1"/>
</dbReference>
<dbReference type="AlphaFoldDB" id="A0A517R4D1"/>
<dbReference type="PROSITE" id="PS00409">
    <property type="entry name" value="PROKAR_NTER_METHYL"/>
    <property type="match status" value="1"/>
</dbReference>
<reference evidence="3 4" key="1">
    <citation type="submission" date="2019-02" db="EMBL/GenBank/DDBJ databases">
        <title>Deep-cultivation of Planctomycetes and their phenomic and genomic characterization uncovers novel biology.</title>
        <authorList>
            <person name="Wiegand S."/>
            <person name="Jogler M."/>
            <person name="Boedeker C."/>
            <person name="Pinto D."/>
            <person name="Vollmers J."/>
            <person name="Rivas-Marin E."/>
            <person name="Kohn T."/>
            <person name="Peeters S.H."/>
            <person name="Heuer A."/>
            <person name="Rast P."/>
            <person name="Oberbeckmann S."/>
            <person name="Bunk B."/>
            <person name="Jeske O."/>
            <person name="Meyerdierks A."/>
            <person name="Storesund J.E."/>
            <person name="Kallscheuer N."/>
            <person name="Luecker S."/>
            <person name="Lage O.M."/>
            <person name="Pohl T."/>
            <person name="Merkel B.J."/>
            <person name="Hornburger P."/>
            <person name="Mueller R.-W."/>
            <person name="Bruemmer F."/>
            <person name="Labrenz M."/>
            <person name="Spormann A.M."/>
            <person name="Op den Camp H."/>
            <person name="Overmann J."/>
            <person name="Amann R."/>
            <person name="Jetten M.S.M."/>
            <person name="Mascher T."/>
            <person name="Medema M.H."/>
            <person name="Devos D.P."/>
            <person name="Kaster A.-K."/>
            <person name="Ovreas L."/>
            <person name="Rohde M."/>
            <person name="Galperin M.Y."/>
            <person name="Jogler C."/>
        </authorList>
    </citation>
    <scope>NUCLEOTIDE SEQUENCE [LARGE SCALE GENOMIC DNA]</scope>
    <source>
        <strain evidence="3 4">Pan189</strain>
    </source>
</reference>
<dbReference type="InterPro" id="IPR012902">
    <property type="entry name" value="N_methyl_site"/>
</dbReference>
<keyword evidence="1" id="KW-1133">Transmembrane helix</keyword>
<dbReference type="InterPro" id="IPR011453">
    <property type="entry name" value="DUF1559"/>
</dbReference>
<name>A0A517R4D1_9PLAN</name>
<keyword evidence="4" id="KW-1185">Reference proteome</keyword>
<dbReference type="NCBIfam" id="TIGR02532">
    <property type="entry name" value="IV_pilin_GFxxxE"/>
    <property type="match status" value="1"/>
</dbReference>
<dbReference type="Gene3D" id="3.30.700.10">
    <property type="entry name" value="Glycoprotein, Type 4 Pilin"/>
    <property type="match status" value="1"/>
</dbReference>
<feature type="domain" description="DUF1559" evidence="2">
    <location>
        <begin position="35"/>
        <end position="302"/>
    </location>
</feature>
<evidence type="ECO:0000313" key="4">
    <source>
        <dbReference type="Proteomes" id="UP000317318"/>
    </source>
</evidence>
<evidence type="ECO:0000256" key="1">
    <source>
        <dbReference type="SAM" id="Phobius"/>
    </source>
</evidence>
<dbReference type="NCBIfam" id="TIGR04294">
    <property type="entry name" value="pre_pil_HX9DG"/>
    <property type="match status" value="1"/>
</dbReference>
<dbReference type="Pfam" id="PF07963">
    <property type="entry name" value="N_methyl"/>
    <property type="match status" value="1"/>
</dbReference>